<dbReference type="AlphaFoldDB" id="A0A1Y2KXW7"/>
<dbReference type="EMBL" id="JFKA01000007">
    <property type="protein sequence ID" value="OSQ37222.1"/>
    <property type="molecule type" value="Genomic_DNA"/>
</dbReference>
<dbReference type="STRING" id="1293891.TMES_15555"/>
<organism evidence="1 2">
    <name type="scientific">Thalassospira mesophila</name>
    <dbReference type="NCBI Taxonomy" id="1293891"/>
    <lineage>
        <taxon>Bacteria</taxon>
        <taxon>Pseudomonadati</taxon>
        <taxon>Pseudomonadota</taxon>
        <taxon>Alphaproteobacteria</taxon>
        <taxon>Rhodospirillales</taxon>
        <taxon>Thalassospiraceae</taxon>
        <taxon>Thalassospira</taxon>
    </lineage>
</organism>
<dbReference type="RefSeq" id="WP_085584190.1">
    <property type="nucleotide sequence ID" value="NZ_JFKA01000007.1"/>
</dbReference>
<sequence>MAPVAVAEKSSICQTSLPPEPAFQTRANADSRQKHMGGFLHALNRFFDRLTRRLSVKKRPLAIKDMTDHQLADIGLRPRGDYYARARHSHPHWMI</sequence>
<dbReference type="OrthoDB" id="8116725at2"/>
<keyword evidence="2" id="KW-1185">Reference proteome</keyword>
<evidence type="ECO:0000313" key="1">
    <source>
        <dbReference type="EMBL" id="OSQ37222.1"/>
    </source>
</evidence>
<evidence type="ECO:0008006" key="3">
    <source>
        <dbReference type="Google" id="ProtNLM"/>
    </source>
</evidence>
<reference evidence="1 2" key="1">
    <citation type="submission" date="2014-03" db="EMBL/GenBank/DDBJ databases">
        <title>The draft genome sequence of Thalassospira mesophila JCM 18969.</title>
        <authorList>
            <person name="Lai Q."/>
            <person name="Shao Z."/>
        </authorList>
    </citation>
    <scope>NUCLEOTIDE SEQUENCE [LARGE SCALE GENOMIC DNA]</scope>
    <source>
        <strain evidence="1 2">JCM 18969</strain>
    </source>
</reference>
<name>A0A1Y2KXW7_9PROT</name>
<comment type="caution">
    <text evidence="1">The sequence shown here is derived from an EMBL/GenBank/DDBJ whole genome shotgun (WGS) entry which is preliminary data.</text>
</comment>
<proteinExistence type="predicted"/>
<evidence type="ECO:0000313" key="2">
    <source>
        <dbReference type="Proteomes" id="UP000193391"/>
    </source>
</evidence>
<accession>A0A1Y2KXW7</accession>
<dbReference type="Proteomes" id="UP000193391">
    <property type="component" value="Unassembled WGS sequence"/>
</dbReference>
<protein>
    <recommendedName>
        <fullName evidence="3">DUF1127 domain-containing protein</fullName>
    </recommendedName>
</protein>
<gene>
    <name evidence="1" type="ORF">TMES_15555</name>
</gene>